<evidence type="ECO:0000259" key="7">
    <source>
        <dbReference type="PROSITE" id="PS52015"/>
    </source>
</evidence>
<feature type="domain" description="TonB C-terminal" evidence="7">
    <location>
        <begin position="531"/>
        <end position="621"/>
    </location>
</feature>
<keyword evidence="5" id="KW-0175">Coiled coil</keyword>
<sequence length="621" mass="67768">MRVRVFSLSQFLQTLSLLIAGFTLMLSMQARAASLEGLQLNGIATYEQLGKPYYIVALYTDTPVSSGSDLVDGDGRAVAVMKIVSGNWTSIGFSQIWTRDVSINNELSGQSPDIDALLKFFSLAKEPLEVGDTIEVAYLPGRGTRIELNSETVLTTPNKALFNYIVNVWVGPSAPSRDFKAAMLAGSQATATDNAALVQDFAEFRTDPKRAALVTQWQQKESESAAKKARAEAERQAERERLAAEQQAAEKKRREDELAAKQRAEAAATAKLAAEKAAAAAAAVASAAERKAQLAAAQALEQSKRVKKQDEERVLKRLKQQERTTAEAETREASDRTDAEGARRVAADAERARQEAAAQAEAAAERAREEAAAQARAEAEAQRLQQEKLAGLQKDYDQAMYIWQVQRTVLSNIKYPEWAREFGREGNIRILATLDKAGNVIGTEVVEGAQHNLLVQEVISTVNQAGPYGASGRNSVTVPIAYSFDLKSTRQPDSSSGTVAQLPPQPVMPPELTLVKQQSVSGPDRAGKVAEYADLVRTKILATIEYPLWAKNLRQEGEAEIEIIVAADGSIVNTKLLKETRHNLLNKEMQSAVERATPFPVIPPELGIDTIDVKFSYNFGR</sequence>
<organism evidence="8 9">
    <name type="scientific">Allohahella marinimesophila</name>
    <dbReference type="NCBI Taxonomy" id="1054972"/>
    <lineage>
        <taxon>Bacteria</taxon>
        <taxon>Pseudomonadati</taxon>
        <taxon>Pseudomonadota</taxon>
        <taxon>Gammaproteobacteria</taxon>
        <taxon>Oceanospirillales</taxon>
        <taxon>Hahellaceae</taxon>
        <taxon>Allohahella</taxon>
    </lineage>
</organism>
<keyword evidence="2" id="KW-0812">Transmembrane</keyword>
<dbReference type="InterPro" id="IPR016087">
    <property type="entry name" value="Chalcone_isomerase"/>
</dbReference>
<protein>
    <recommendedName>
        <fullName evidence="7">TonB C-terminal domain-containing protein</fullName>
    </recommendedName>
</protein>
<dbReference type="SUPFAM" id="SSF74653">
    <property type="entry name" value="TolA/TonB C-terminal domain"/>
    <property type="match status" value="2"/>
</dbReference>
<feature type="compositionally biased region" description="Polar residues" evidence="6">
    <location>
        <begin position="489"/>
        <end position="499"/>
    </location>
</feature>
<dbReference type="InterPro" id="IPR006260">
    <property type="entry name" value="TonB/TolA_C"/>
</dbReference>
<dbReference type="InterPro" id="IPR037682">
    <property type="entry name" value="TonB_C"/>
</dbReference>
<accession>A0ABP7NKF8</accession>
<dbReference type="Proteomes" id="UP001501337">
    <property type="component" value="Unassembled WGS sequence"/>
</dbReference>
<evidence type="ECO:0000256" key="3">
    <source>
        <dbReference type="ARBA" id="ARBA00022989"/>
    </source>
</evidence>
<feature type="domain" description="TonB C-terminal" evidence="7">
    <location>
        <begin position="400"/>
        <end position="491"/>
    </location>
</feature>
<keyword evidence="9" id="KW-1185">Reference proteome</keyword>
<dbReference type="RefSeq" id="WP_344803024.1">
    <property type="nucleotide sequence ID" value="NZ_BAABBO010000001.1"/>
</dbReference>
<feature type="compositionally biased region" description="Basic and acidic residues" evidence="6">
    <location>
        <begin position="302"/>
        <end position="354"/>
    </location>
</feature>
<dbReference type="Pfam" id="PF13103">
    <property type="entry name" value="TonB_2"/>
    <property type="match status" value="1"/>
</dbReference>
<feature type="region of interest" description="Disordered" evidence="6">
    <location>
        <begin position="301"/>
        <end position="379"/>
    </location>
</feature>
<feature type="coiled-coil region" evidence="5">
    <location>
        <begin position="219"/>
        <end position="264"/>
    </location>
</feature>
<evidence type="ECO:0000313" key="9">
    <source>
        <dbReference type="Proteomes" id="UP001501337"/>
    </source>
</evidence>
<dbReference type="Gene3D" id="3.30.1150.10">
    <property type="match status" value="2"/>
</dbReference>
<evidence type="ECO:0000256" key="2">
    <source>
        <dbReference type="ARBA" id="ARBA00022692"/>
    </source>
</evidence>
<evidence type="ECO:0000256" key="1">
    <source>
        <dbReference type="ARBA" id="ARBA00004167"/>
    </source>
</evidence>
<evidence type="ECO:0000256" key="6">
    <source>
        <dbReference type="SAM" id="MobiDB-lite"/>
    </source>
</evidence>
<keyword evidence="3" id="KW-1133">Transmembrane helix</keyword>
<comment type="subcellular location">
    <subcellularLocation>
        <location evidence="1">Membrane</location>
        <topology evidence="1">Single-pass membrane protein</topology>
    </subcellularLocation>
</comment>
<dbReference type="Pfam" id="PF03544">
    <property type="entry name" value="TonB_C"/>
    <property type="match status" value="1"/>
</dbReference>
<dbReference type="PROSITE" id="PS52015">
    <property type="entry name" value="TONB_CTD"/>
    <property type="match status" value="2"/>
</dbReference>
<keyword evidence="4" id="KW-0472">Membrane</keyword>
<evidence type="ECO:0000256" key="4">
    <source>
        <dbReference type="ARBA" id="ARBA00023136"/>
    </source>
</evidence>
<dbReference type="EMBL" id="BAABBO010000001">
    <property type="protein sequence ID" value="GAA3949173.1"/>
    <property type="molecule type" value="Genomic_DNA"/>
</dbReference>
<feature type="compositionally biased region" description="Basic and acidic residues" evidence="6">
    <location>
        <begin position="363"/>
        <end position="379"/>
    </location>
</feature>
<dbReference type="NCBIfam" id="TIGR01352">
    <property type="entry name" value="tonB_Cterm"/>
    <property type="match status" value="2"/>
</dbReference>
<evidence type="ECO:0000256" key="5">
    <source>
        <dbReference type="SAM" id="Coils"/>
    </source>
</evidence>
<dbReference type="Pfam" id="PF16036">
    <property type="entry name" value="Chalcone_3"/>
    <property type="match status" value="1"/>
</dbReference>
<proteinExistence type="predicted"/>
<name>A0ABP7NKF8_9GAMM</name>
<comment type="caution">
    <text evidence="8">The sequence shown here is derived from an EMBL/GenBank/DDBJ whole genome shotgun (WGS) entry which is preliminary data.</text>
</comment>
<reference evidence="9" key="1">
    <citation type="journal article" date="2019" name="Int. J. Syst. Evol. Microbiol.">
        <title>The Global Catalogue of Microorganisms (GCM) 10K type strain sequencing project: providing services to taxonomists for standard genome sequencing and annotation.</title>
        <authorList>
            <consortium name="The Broad Institute Genomics Platform"/>
            <consortium name="The Broad Institute Genome Sequencing Center for Infectious Disease"/>
            <person name="Wu L."/>
            <person name="Ma J."/>
        </authorList>
    </citation>
    <scope>NUCLEOTIDE SEQUENCE [LARGE SCALE GENOMIC DNA]</scope>
    <source>
        <strain evidence="9">JCM 17555</strain>
    </source>
</reference>
<evidence type="ECO:0000313" key="8">
    <source>
        <dbReference type="EMBL" id="GAA3949173.1"/>
    </source>
</evidence>
<feature type="region of interest" description="Disordered" evidence="6">
    <location>
        <begin position="488"/>
        <end position="507"/>
    </location>
</feature>
<gene>
    <name evidence="8" type="ORF">GCM10022278_05460</name>
</gene>